<organism evidence="4 5">
    <name type="scientific">Nocardiopsis sinuspersici</name>
    <dbReference type="NCBI Taxonomy" id="501010"/>
    <lineage>
        <taxon>Bacteria</taxon>
        <taxon>Bacillati</taxon>
        <taxon>Actinomycetota</taxon>
        <taxon>Actinomycetes</taxon>
        <taxon>Streptosporangiales</taxon>
        <taxon>Nocardiopsidaceae</taxon>
        <taxon>Nocardiopsis</taxon>
    </lineage>
</organism>
<dbReference type="OrthoDB" id="3429848at2"/>
<evidence type="ECO:0008006" key="6">
    <source>
        <dbReference type="Google" id="ProtNLM"/>
    </source>
</evidence>
<dbReference type="RefSeq" id="WP_077690775.1">
    <property type="nucleotide sequence ID" value="NZ_MCOK01000001.1"/>
</dbReference>
<evidence type="ECO:0000256" key="3">
    <source>
        <dbReference type="SAM" id="SignalP"/>
    </source>
</evidence>
<proteinExistence type="predicted"/>
<dbReference type="Proteomes" id="UP000189004">
    <property type="component" value="Unassembled WGS sequence"/>
</dbReference>
<evidence type="ECO:0000256" key="2">
    <source>
        <dbReference type="SAM" id="Phobius"/>
    </source>
</evidence>
<evidence type="ECO:0000313" key="5">
    <source>
        <dbReference type="Proteomes" id="UP000189004"/>
    </source>
</evidence>
<comment type="caution">
    <text evidence="4">The sequence shown here is derived from an EMBL/GenBank/DDBJ whole genome shotgun (WGS) entry which is preliminary data.</text>
</comment>
<keyword evidence="5" id="KW-1185">Reference proteome</keyword>
<protein>
    <recommendedName>
        <fullName evidence="6">DUF4350 domain-containing protein</fullName>
    </recommendedName>
</protein>
<feature type="region of interest" description="Disordered" evidence="1">
    <location>
        <begin position="169"/>
        <end position="191"/>
    </location>
</feature>
<dbReference type="STRING" id="501010.NOSIN_11610"/>
<dbReference type="PROSITE" id="PS51318">
    <property type="entry name" value="TAT"/>
    <property type="match status" value="1"/>
</dbReference>
<reference evidence="5" key="1">
    <citation type="submission" date="2016-08" db="EMBL/GenBank/DDBJ databases">
        <authorList>
            <person name="Tokovenko B."/>
            <person name="Kalinowski J."/>
        </authorList>
    </citation>
    <scope>NUCLEOTIDE SEQUENCE [LARGE SCALE GENOMIC DNA]</scope>
    <source>
        <strain evidence="5">UTMC102</strain>
    </source>
</reference>
<keyword evidence="2" id="KW-0812">Transmembrane</keyword>
<accession>A0A1V3C131</accession>
<dbReference type="EMBL" id="MCOK01000001">
    <property type="protein sequence ID" value="OOC54373.1"/>
    <property type="molecule type" value="Genomic_DNA"/>
</dbReference>
<keyword evidence="2" id="KW-1133">Transmembrane helix</keyword>
<feature type="compositionally biased region" description="Basic and acidic residues" evidence="1">
    <location>
        <begin position="182"/>
        <end position="191"/>
    </location>
</feature>
<evidence type="ECO:0000256" key="1">
    <source>
        <dbReference type="SAM" id="MobiDB-lite"/>
    </source>
</evidence>
<feature type="chain" id="PRO_5011985162" description="DUF4350 domain-containing protein" evidence="3">
    <location>
        <begin position="30"/>
        <end position="424"/>
    </location>
</feature>
<keyword evidence="3" id="KW-0732">Signal</keyword>
<gene>
    <name evidence="4" type="ORF">NOSIN_11610</name>
</gene>
<feature type="signal peptide" evidence="3">
    <location>
        <begin position="1"/>
        <end position="29"/>
    </location>
</feature>
<name>A0A1V3C131_9ACTN</name>
<dbReference type="AlphaFoldDB" id="A0A1V3C131"/>
<keyword evidence="2" id="KW-0472">Membrane</keyword>
<feature type="transmembrane region" description="Helical" evidence="2">
    <location>
        <begin position="198"/>
        <end position="220"/>
    </location>
</feature>
<sequence length="424" mass="47427">MSTARVRRALLSTALAALALCAPSPPAWAVDSVAEVTDLSRVERIAGELEDGPLYVHHDLRDLWTDESLERVEERLLSEPLADLDVRVVVYPSVPHDETAGRPTLFLQALHEVSGRDGVYVAMTGDRRVALAAFDSTVHLPDVDTDGLHPAHSARTEQVLDLVAQAPRGSVASSELTPDVPPSDRDPVRHPRGDAERFWSAALLPGALIGLALVVVRVVFSRPSTWRPLGWRSRWLLRSWVRLRERAGDPYRPRRAPNRAWRWWLRPTLGRELRRLRLLVEAASEDHPGRERAVQSYDAAGLIAQSPELPPQAMVCAVVVARDGAQAITHPDLPLRTPCQINPLHGPAGHSLREYAHRQRLSRWQVCGRCSKKRFDPRFGPLTPSLPLLADGGRHHYRYAKDPWAEAIAAPEHVFTRIRRELEV</sequence>
<evidence type="ECO:0000313" key="4">
    <source>
        <dbReference type="EMBL" id="OOC54373.1"/>
    </source>
</evidence>
<dbReference type="InterPro" id="IPR006311">
    <property type="entry name" value="TAT_signal"/>
</dbReference>